<dbReference type="InParanoid" id="G4Z6X2"/>
<proteinExistence type="predicted"/>
<sequence length="255" mass="29737">MYFLQGCRDLVQYGIVALKDFAHSRATAHFRQLRWRITASCYRQWWRDRKQIFAEYGARRRVVGGGRNLLPGTLEDQLMEVLYDKQIHKEKVTRIWIASTALALFQNSRTEEEHEGDPIWFVASDEWAHNFMARNDLTLRKRTNLTTLSDEVLVDRAVSFMQFLEVPKPKMNLNRTFLMNETAVHFEDARTYTVDEVGSKHVVIRSTDFASMRITVMLVVTASGWKLPPCIIRKRKTRGASERLGGCYVVFQERA</sequence>
<feature type="domain" description="HTH CENPB-type" evidence="2">
    <location>
        <begin position="67"/>
        <end position="141"/>
    </location>
</feature>
<evidence type="ECO:0000256" key="1">
    <source>
        <dbReference type="ARBA" id="ARBA00023125"/>
    </source>
</evidence>
<reference evidence="3 4" key="1">
    <citation type="journal article" date="2006" name="Science">
        <title>Phytophthora genome sequences uncover evolutionary origins and mechanisms of pathogenesis.</title>
        <authorList>
            <person name="Tyler B.M."/>
            <person name="Tripathy S."/>
            <person name="Zhang X."/>
            <person name="Dehal P."/>
            <person name="Jiang R.H."/>
            <person name="Aerts A."/>
            <person name="Arredondo F.D."/>
            <person name="Baxter L."/>
            <person name="Bensasson D."/>
            <person name="Beynon J.L."/>
            <person name="Chapman J."/>
            <person name="Damasceno C.M."/>
            <person name="Dorrance A.E."/>
            <person name="Dou D."/>
            <person name="Dickerman A.W."/>
            <person name="Dubchak I.L."/>
            <person name="Garbelotto M."/>
            <person name="Gijzen M."/>
            <person name="Gordon S.G."/>
            <person name="Govers F."/>
            <person name="Grunwald N.J."/>
            <person name="Huang W."/>
            <person name="Ivors K.L."/>
            <person name="Jones R.W."/>
            <person name="Kamoun S."/>
            <person name="Krampis K."/>
            <person name="Lamour K.H."/>
            <person name="Lee M.K."/>
            <person name="McDonald W.H."/>
            <person name="Medina M."/>
            <person name="Meijer H.J."/>
            <person name="Nordberg E.K."/>
            <person name="Maclean D.J."/>
            <person name="Ospina-Giraldo M.D."/>
            <person name="Morris P.F."/>
            <person name="Phuntumart V."/>
            <person name="Putnam N.H."/>
            <person name="Rash S."/>
            <person name="Rose J.K."/>
            <person name="Sakihama Y."/>
            <person name="Salamov A.A."/>
            <person name="Savidor A."/>
            <person name="Scheuring C.F."/>
            <person name="Smith B.M."/>
            <person name="Sobral B.W."/>
            <person name="Terry A."/>
            <person name="Torto-Alalibo T.A."/>
            <person name="Win J."/>
            <person name="Xu Z."/>
            <person name="Zhang H."/>
            <person name="Grigoriev I.V."/>
            <person name="Rokhsar D.S."/>
            <person name="Boore J.L."/>
        </authorList>
    </citation>
    <scope>NUCLEOTIDE SEQUENCE [LARGE SCALE GENOMIC DNA]</scope>
    <source>
        <strain evidence="3 4">P6497</strain>
    </source>
</reference>
<dbReference type="EMBL" id="JH159153">
    <property type="protein sequence ID" value="EGZ22766.1"/>
    <property type="molecule type" value="Genomic_DNA"/>
</dbReference>
<dbReference type="GO" id="GO:0003677">
    <property type="term" value="F:DNA binding"/>
    <property type="evidence" value="ECO:0007669"/>
    <property type="project" value="UniProtKB-KW"/>
</dbReference>
<gene>
    <name evidence="3" type="ORF">PHYSODRAFT_492474</name>
</gene>
<dbReference type="KEGG" id="psoj:PHYSODRAFT_492474"/>
<protein>
    <recommendedName>
        <fullName evidence="2">HTH CENPB-type domain-containing protein</fullName>
    </recommendedName>
</protein>
<dbReference type="RefSeq" id="XP_009525483.1">
    <property type="nucleotide sequence ID" value="XM_009527188.1"/>
</dbReference>
<dbReference type="SMR" id="G4Z6X2"/>
<evidence type="ECO:0000313" key="3">
    <source>
        <dbReference type="EMBL" id="EGZ22766.1"/>
    </source>
</evidence>
<dbReference type="Proteomes" id="UP000002640">
    <property type="component" value="Unassembled WGS sequence"/>
</dbReference>
<dbReference type="GeneID" id="20656825"/>
<organism evidence="3 4">
    <name type="scientific">Phytophthora sojae (strain P6497)</name>
    <name type="common">Soybean stem and root rot agent</name>
    <name type="synonym">Phytophthora megasperma f. sp. glycines</name>
    <dbReference type="NCBI Taxonomy" id="1094619"/>
    <lineage>
        <taxon>Eukaryota</taxon>
        <taxon>Sar</taxon>
        <taxon>Stramenopiles</taxon>
        <taxon>Oomycota</taxon>
        <taxon>Peronosporomycetes</taxon>
        <taxon>Peronosporales</taxon>
        <taxon>Peronosporaceae</taxon>
        <taxon>Phytophthora</taxon>
    </lineage>
</organism>
<dbReference type="AlphaFoldDB" id="G4Z6X2"/>
<evidence type="ECO:0000313" key="4">
    <source>
        <dbReference type="Proteomes" id="UP000002640"/>
    </source>
</evidence>
<dbReference type="SMART" id="SM00674">
    <property type="entry name" value="CENPB"/>
    <property type="match status" value="1"/>
</dbReference>
<dbReference type="Gene3D" id="1.10.10.60">
    <property type="entry name" value="Homeodomain-like"/>
    <property type="match status" value="1"/>
</dbReference>
<name>G4Z6X2_PHYSP</name>
<dbReference type="STRING" id="1094619.G4Z6X2"/>
<keyword evidence="4" id="KW-1185">Reference proteome</keyword>
<dbReference type="InterPro" id="IPR006600">
    <property type="entry name" value="HTH_CenpB_DNA-bd_dom"/>
</dbReference>
<dbReference type="Pfam" id="PF03221">
    <property type="entry name" value="HTH_Tnp_Tc5"/>
    <property type="match status" value="1"/>
</dbReference>
<accession>G4Z6X2</accession>
<evidence type="ECO:0000259" key="2">
    <source>
        <dbReference type="SMART" id="SM00674"/>
    </source>
</evidence>
<keyword evidence="1" id="KW-0238">DNA-binding</keyword>